<feature type="compositionally biased region" description="Low complexity" evidence="9">
    <location>
        <begin position="457"/>
        <end position="466"/>
    </location>
</feature>
<evidence type="ECO:0000313" key="11">
    <source>
        <dbReference type="PIR" id="JC4013"/>
    </source>
</evidence>
<evidence type="ECO:0000256" key="6">
    <source>
        <dbReference type="ARBA" id="ARBA00022843"/>
    </source>
</evidence>
<evidence type="ECO:0000256" key="4">
    <source>
        <dbReference type="ARBA" id="ARBA00022518"/>
    </source>
</evidence>
<dbReference type="GO" id="GO:0039645">
    <property type="term" value="P:symbiont-mediated perturbation of host cell cycle G1/S transition checkpoint"/>
    <property type="evidence" value="ECO:0007669"/>
    <property type="project" value="UniProtKB-KW"/>
</dbReference>
<evidence type="ECO:0000259" key="10">
    <source>
        <dbReference type="Pfam" id="PF03361"/>
    </source>
</evidence>
<name>Q7M009_SCMVC</name>
<accession>Q7M009</accession>
<dbReference type="InterPro" id="IPR005028">
    <property type="entry name" value="Herpes_IE2_3"/>
</dbReference>
<feature type="compositionally biased region" description="Acidic residues" evidence="9">
    <location>
        <begin position="467"/>
        <end position="477"/>
    </location>
</feature>
<organism evidence="11">
    <name type="scientific">Simian cytomegalovirus (strain Colburn)</name>
    <dbReference type="NCBI Taxonomy" id="50292"/>
    <lineage>
        <taxon>Viruses</taxon>
        <taxon>Duplodnaviria</taxon>
        <taxon>Heunggongvirae</taxon>
        <taxon>Peploviricota</taxon>
        <taxon>Herviviricetes</taxon>
        <taxon>Herpesvirales</taxon>
        <taxon>Orthoherpesviridae</taxon>
        <taxon>Betaherpesvirinae</taxon>
        <taxon>Cytomegalovirus</taxon>
        <taxon>Cytomegalovirus cercopithecinebeta5</taxon>
    </lineage>
</organism>
<keyword evidence="3" id="KW-0945">Host-virus interaction</keyword>
<evidence type="ECO:0000256" key="8">
    <source>
        <dbReference type="ARBA" id="ARBA00023309"/>
    </source>
</evidence>
<evidence type="ECO:0000256" key="1">
    <source>
        <dbReference type="ARBA" id="ARBA00004147"/>
    </source>
</evidence>
<reference evidence="11" key="1">
    <citation type="journal article" date="1995" name="J. Biomed. Sci.">
        <title>Structural Organization of the Spliced Immediate-Early Gene Complex that Encodes the Major Acidic Nuclear (IE1) and Transactivator (IE2) Proteins of African Green Monkey Cytomegalovirus.</title>
        <authorList>
            <person name="Chang Y.N."/>
            <person name="Jeang K.T."/>
            <person name="Lietman T."/>
            <person name="Hayward G.S."/>
        </authorList>
    </citation>
    <scope>NUCLEOTIDE SEQUENCE</scope>
</reference>
<feature type="region of interest" description="Disordered" evidence="9">
    <location>
        <begin position="666"/>
        <end position="771"/>
    </location>
</feature>
<feature type="compositionally biased region" description="Acidic residues" evidence="9">
    <location>
        <begin position="491"/>
        <end position="511"/>
    </location>
</feature>
<dbReference type="PIR" id="JC4013">
    <property type="entry name" value="JC4013"/>
</dbReference>
<dbReference type="InterPro" id="IPR010855">
    <property type="entry name" value="Cytomega_IE1/IE2"/>
</dbReference>
<feature type="compositionally biased region" description="Low complexity" evidence="9">
    <location>
        <begin position="572"/>
        <end position="589"/>
    </location>
</feature>
<feature type="compositionally biased region" description="Low complexity" evidence="9">
    <location>
        <begin position="706"/>
        <end position="743"/>
    </location>
</feature>
<sequence length="1023" mass="113505">MDPRQTKRKADDDQPPQHTEGGDPGEGTSAGPEPGPSPPQDARYDDPGTERAVQFLEKLLEPETKAVLNLGDPLFGYANVPEDEQFKTLEEIMNEDPQDPLRKVQTLVYQIKLRVARTHTEIKNQHLQQFNDIRMGMEGKFKQLQDGVNNSIDLLGKVMEPFLGGKGILQTLEDTCPIIQLPPVLQDKFIECVKKLADETVNMTQMFETALNEKVEMKQKDLQNRILYTHFKYSVMTVNSVTTPNISHGITQALIFLRGLPLHDDPETMINSGLNIIKLPDGEQTDLQIENAKFDALLLNIMNAFYKEGNSKNDEIMLSMYVPIQQTSIIMNSLSAFICDETAQIMYSKSHLSTEEIVKLMIPKIQYLVREMYLKMCIDKTDKIKIWSLAELREIVNDNEREASYAPVTGGVLPENVPSPDIPIESVMLYSDTEEEESEAEEETETAEEEAEEQETQIEQGTQAEEGQVEAETEGESEMVIPETEQGETQAETEGEKAEESDDETEIEEELVGTVLRAGKIKKEGDDGEGSKSSHPMVTMSKTDKPEGGASDSDILAQAVNQAGIDHSSAGTTITTPSIFTTTTAPSTPQGVVTQPESQPIPPLVCNPETLFIPRKKSRKTDCPTKIIIKPPVPPTSTMIPASQIKKEPEEFFKLQYKDQDIQPTSGCIVISDSEEEEDTQTLIPTASSSSSSENQGVQLTMTTPGSGSVGKMSVESSSSSSSESECCEECGLSSPSTLASPVSPIPPPPPAPVMPSTSGRKPKGPKTKTTKRITTLDCERVRSAMKEKGGVTFTNPKVETKRGRVKQDDVSRMFRMTNRSLEYKNLPFQPTNVHQILSEAVTVCKTMQVSNRGIMLIYTRTHEVKEAVDTARIRLGGICNLAISTPFLMEHTMPHVHNPEITRKTAEACQQGLRAVWDLKTVQPHNLCPRSSDYRTMIINSATPVDFLAAIQVLIPLVQQYPKQVAIRIFSAENTSSFMLPIYDNASRMYAVGQFEEPKDEELENLSMAIEEAIRDMQEDSQ</sequence>
<evidence type="ECO:0000256" key="3">
    <source>
        <dbReference type="ARBA" id="ARBA00022504"/>
    </source>
</evidence>
<dbReference type="Pfam" id="PF03361">
    <property type="entry name" value="Herpes_IE2_3"/>
    <property type="match status" value="1"/>
</dbReference>
<feature type="compositionally biased region" description="Polar residues" evidence="9">
    <location>
        <begin position="694"/>
        <end position="705"/>
    </location>
</feature>
<feature type="domain" description="Herpesvirus intermediate/early protein 2/3 DNA-binding" evidence="10">
    <location>
        <begin position="828"/>
        <end position="988"/>
    </location>
</feature>
<feature type="compositionally biased region" description="Pro residues" evidence="9">
    <location>
        <begin position="744"/>
        <end position="754"/>
    </location>
</feature>
<organismHost>
    <name type="scientific">Macaca</name>
    <name type="common">macaques</name>
    <dbReference type="NCBI Taxonomy" id="9539"/>
</organismHost>
<dbReference type="GO" id="GO:0042025">
    <property type="term" value="C:host cell nucleus"/>
    <property type="evidence" value="ECO:0007669"/>
    <property type="project" value="UniProtKB-SubCell"/>
</dbReference>
<feature type="compositionally biased region" description="Basic and acidic residues" evidence="9">
    <location>
        <begin position="1"/>
        <end position="12"/>
    </location>
</feature>
<keyword evidence="2" id="KW-1017">Isopeptide bond</keyword>
<keyword evidence="3" id="KW-1121">Modulation of host cell cycle by virus</keyword>
<feature type="region of interest" description="Disordered" evidence="9">
    <location>
        <begin position="431"/>
        <end position="555"/>
    </location>
</feature>
<feature type="compositionally biased region" description="Acidic residues" evidence="9">
    <location>
        <begin position="432"/>
        <end position="456"/>
    </location>
</feature>
<keyword evidence="8" id="KW-1078">G1/S host cell cycle checkpoint dysregulation by virus</keyword>
<keyword evidence="4" id="KW-0244">Early protein</keyword>
<keyword evidence="5" id="KW-1048">Host nucleus</keyword>
<evidence type="ECO:0000256" key="7">
    <source>
        <dbReference type="ARBA" id="ARBA00023159"/>
    </source>
</evidence>
<protein>
    <submittedName>
        <fullName evidence="11">Major acidic nuclear protein/transactivator protein complex</fullName>
    </submittedName>
</protein>
<proteinExistence type="predicted"/>
<feature type="compositionally biased region" description="Basic residues" evidence="9">
    <location>
        <begin position="761"/>
        <end position="771"/>
    </location>
</feature>
<keyword evidence="7" id="KW-0010">Activator</keyword>
<dbReference type="Pfam" id="PF07340">
    <property type="entry name" value="Herpes_IE1"/>
    <property type="match status" value="1"/>
</dbReference>
<feature type="compositionally biased region" description="Basic and acidic residues" evidence="9">
    <location>
        <begin position="521"/>
        <end position="532"/>
    </location>
</feature>
<evidence type="ECO:0000256" key="5">
    <source>
        <dbReference type="ARBA" id="ARBA00022562"/>
    </source>
</evidence>
<evidence type="ECO:0000256" key="2">
    <source>
        <dbReference type="ARBA" id="ARBA00022499"/>
    </source>
</evidence>
<feature type="region of interest" description="Disordered" evidence="9">
    <location>
        <begin position="567"/>
        <end position="640"/>
    </location>
</feature>
<evidence type="ECO:0000256" key="9">
    <source>
        <dbReference type="SAM" id="MobiDB-lite"/>
    </source>
</evidence>
<feature type="region of interest" description="Disordered" evidence="9">
    <location>
        <begin position="1"/>
        <end position="47"/>
    </location>
</feature>
<dbReference type="GO" id="GO:0006355">
    <property type="term" value="P:regulation of DNA-templated transcription"/>
    <property type="evidence" value="ECO:0007669"/>
    <property type="project" value="InterPro"/>
</dbReference>
<dbReference type="GO" id="GO:0039695">
    <property type="term" value="P:DNA-templated viral transcription"/>
    <property type="evidence" value="ECO:0007669"/>
    <property type="project" value="InterPro"/>
</dbReference>
<keyword evidence="6" id="KW-0832">Ubl conjugation</keyword>
<comment type="subcellular location">
    <subcellularLocation>
        <location evidence="1">Host nucleus</location>
    </subcellularLocation>
</comment>